<dbReference type="Pfam" id="PF12079">
    <property type="entry name" value="DUF3558"/>
    <property type="match status" value="1"/>
</dbReference>
<accession>A0A558AW81</accession>
<evidence type="ECO:0000256" key="1">
    <source>
        <dbReference type="SAM" id="MobiDB-lite"/>
    </source>
</evidence>
<protein>
    <submittedName>
        <fullName evidence="3">DUF3558 domain-containing protein</fullName>
    </submittedName>
</protein>
<dbReference type="InterPro" id="IPR024520">
    <property type="entry name" value="DUF3558"/>
</dbReference>
<dbReference type="OrthoDB" id="3697076at2"/>
<organism evidence="3 4">
    <name type="scientific">Amycolatopsis rhizosphaerae</name>
    <dbReference type="NCBI Taxonomy" id="2053003"/>
    <lineage>
        <taxon>Bacteria</taxon>
        <taxon>Bacillati</taxon>
        <taxon>Actinomycetota</taxon>
        <taxon>Actinomycetes</taxon>
        <taxon>Pseudonocardiales</taxon>
        <taxon>Pseudonocardiaceae</taxon>
        <taxon>Amycolatopsis</taxon>
    </lineage>
</organism>
<dbReference type="EMBL" id="VJWX01000447">
    <property type="protein sequence ID" value="TVT28532.1"/>
    <property type="molecule type" value="Genomic_DNA"/>
</dbReference>
<keyword evidence="4" id="KW-1185">Reference proteome</keyword>
<feature type="compositionally biased region" description="Low complexity" evidence="1">
    <location>
        <begin position="30"/>
        <end position="52"/>
    </location>
</feature>
<proteinExistence type="predicted"/>
<feature type="region of interest" description="Disordered" evidence="1">
    <location>
        <begin position="30"/>
        <end position="59"/>
    </location>
</feature>
<gene>
    <name evidence="3" type="ORF">FNH05_30165</name>
</gene>
<dbReference type="AlphaFoldDB" id="A0A558AW81"/>
<dbReference type="RefSeq" id="WP_144592246.1">
    <property type="nucleotide sequence ID" value="NZ_VJWX01000447.1"/>
</dbReference>
<keyword evidence="2" id="KW-0732">Signal</keyword>
<dbReference type="Proteomes" id="UP000320011">
    <property type="component" value="Unassembled WGS sequence"/>
</dbReference>
<reference evidence="3 4" key="2">
    <citation type="submission" date="2019-08" db="EMBL/GenBank/DDBJ databases">
        <title>Amycolatopsis acidicola sp. nov., isolated from peat swamp forest soil.</title>
        <authorList>
            <person name="Srisuk N."/>
        </authorList>
    </citation>
    <scope>NUCLEOTIDE SEQUENCE [LARGE SCALE GENOMIC DNA]</scope>
    <source>
        <strain evidence="3 4">TBRC 6029</strain>
    </source>
</reference>
<evidence type="ECO:0000313" key="4">
    <source>
        <dbReference type="Proteomes" id="UP000320011"/>
    </source>
</evidence>
<dbReference type="PROSITE" id="PS51257">
    <property type="entry name" value="PROKAR_LIPOPROTEIN"/>
    <property type="match status" value="1"/>
</dbReference>
<name>A0A558AW81_9PSEU</name>
<evidence type="ECO:0000313" key="3">
    <source>
        <dbReference type="EMBL" id="TVT28532.1"/>
    </source>
</evidence>
<evidence type="ECO:0000256" key="2">
    <source>
        <dbReference type="SAM" id="SignalP"/>
    </source>
</evidence>
<feature type="signal peptide" evidence="2">
    <location>
        <begin position="1"/>
        <end position="21"/>
    </location>
</feature>
<reference evidence="3 4" key="1">
    <citation type="submission" date="2019-07" db="EMBL/GenBank/DDBJ databases">
        <authorList>
            <person name="Duangmal K."/>
            <person name="Teo W.F.A."/>
        </authorList>
    </citation>
    <scope>NUCLEOTIDE SEQUENCE [LARGE SCALE GENOMIC DNA]</scope>
    <source>
        <strain evidence="3 4">TBRC 6029</strain>
    </source>
</reference>
<sequence>MSTSRAIRIAATMAATGLLTACSGGGGQSGTTTTSGAAAASSTSTSAASGGAPSLPSQLKVDDVKANPCNTLSSAQIDHLGMVGPGKQSQTNNGPTCTWQGAVYQANSTGIGVSTNGTGLDNIYKLNAQPGYFAYFEPTTINGYPAVYASRADQRSSGICSLSIGLANDTTAVVTSSLVTGQNKTNPCPVAERTAQAMIEHLKGAA</sequence>
<feature type="chain" id="PRO_5039386676" evidence="2">
    <location>
        <begin position="22"/>
        <end position="206"/>
    </location>
</feature>
<comment type="caution">
    <text evidence="3">The sequence shown here is derived from an EMBL/GenBank/DDBJ whole genome shotgun (WGS) entry which is preliminary data.</text>
</comment>